<protein>
    <recommendedName>
        <fullName evidence="3">Histone H1</fullName>
    </recommendedName>
</protein>
<dbReference type="CDD" id="cd18808">
    <property type="entry name" value="SF1_C_Upf1"/>
    <property type="match status" value="1"/>
</dbReference>
<dbReference type="SUPFAM" id="SSF46785">
    <property type="entry name" value="Winged helix' DNA-binding domain"/>
    <property type="match status" value="1"/>
</dbReference>
<dbReference type="Pfam" id="PF02515">
    <property type="entry name" value="CoA_transf_3"/>
    <property type="match status" value="1"/>
</dbReference>
<dbReference type="CDD" id="cd22249">
    <property type="entry name" value="UDM1_RNF168_RNF169-like"/>
    <property type="match status" value="1"/>
</dbReference>
<dbReference type="EMBL" id="SGPM01000046">
    <property type="protein sequence ID" value="THH31471.1"/>
    <property type="molecule type" value="Genomic_DNA"/>
</dbReference>
<dbReference type="PROSITE" id="PS51504">
    <property type="entry name" value="H15"/>
    <property type="match status" value="1"/>
</dbReference>
<dbReference type="Pfam" id="PF13087">
    <property type="entry name" value="AAA_12"/>
    <property type="match status" value="1"/>
</dbReference>
<dbReference type="Pfam" id="PF00004">
    <property type="entry name" value="AAA"/>
    <property type="match status" value="3"/>
</dbReference>
<feature type="compositionally biased region" description="Pro residues" evidence="7">
    <location>
        <begin position="3291"/>
        <end position="3301"/>
    </location>
</feature>
<feature type="compositionally biased region" description="Low complexity" evidence="7">
    <location>
        <begin position="3051"/>
        <end position="3064"/>
    </location>
</feature>
<dbReference type="Gene3D" id="1.10.10.10">
    <property type="entry name" value="Winged helix-like DNA-binding domain superfamily/Winged helix DNA-binding domain"/>
    <property type="match status" value="1"/>
</dbReference>
<feature type="region of interest" description="Disordered" evidence="7">
    <location>
        <begin position="1149"/>
        <end position="1197"/>
    </location>
</feature>
<dbReference type="CDD" id="cd00009">
    <property type="entry name" value="AAA"/>
    <property type="match status" value="2"/>
</dbReference>
<feature type="compositionally biased region" description="Pro residues" evidence="7">
    <location>
        <begin position="2742"/>
        <end position="2755"/>
    </location>
</feature>
<proteinExistence type="inferred from homology"/>
<dbReference type="InterPro" id="IPR003593">
    <property type="entry name" value="AAA+_ATPase"/>
</dbReference>
<dbReference type="InterPro" id="IPR036388">
    <property type="entry name" value="WH-like_DNA-bd_sf"/>
</dbReference>
<dbReference type="Gene3D" id="3.30.1540.10">
    <property type="entry name" value="formyl-coa transferase, domain 3"/>
    <property type="match status" value="1"/>
</dbReference>
<dbReference type="GO" id="GO:0005524">
    <property type="term" value="F:ATP binding"/>
    <property type="evidence" value="ECO:0007669"/>
    <property type="project" value="UniProtKB-KW"/>
</dbReference>
<dbReference type="InterPro" id="IPR036390">
    <property type="entry name" value="WH_DNA-bd_sf"/>
</dbReference>
<dbReference type="PRINTS" id="PR00819">
    <property type="entry name" value="CBXCFQXSUPER"/>
</dbReference>
<dbReference type="PANTHER" id="PTHR43392:SF2">
    <property type="entry name" value="AAA-TYPE ATPASE FAMILY PROTEIN _ ANKYRIN REPEAT FAMILY PROTEIN"/>
    <property type="match status" value="1"/>
</dbReference>
<dbReference type="PANTHER" id="PTHR43392">
    <property type="entry name" value="AAA-TYPE ATPASE FAMILY PROTEIN / ANKYRIN REPEAT FAMILY PROTEIN"/>
    <property type="match status" value="1"/>
</dbReference>
<evidence type="ECO:0000256" key="7">
    <source>
        <dbReference type="SAM" id="MobiDB-lite"/>
    </source>
</evidence>
<evidence type="ECO:0000256" key="2">
    <source>
        <dbReference type="ARBA" id="ARBA00010378"/>
    </source>
</evidence>
<feature type="compositionally biased region" description="Polar residues" evidence="7">
    <location>
        <begin position="3109"/>
        <end position="3128"/>
    </location>
</feature>
<keyword evidence="10" id="KW-1185">Reference proteome</keyword>
<dbReference type="InterPro" id="IPR003673">
    <property type="entry name" value="CoA-Trfase_fam_III"/>
</dbReference>
<gene>
    <name evidence="9" type="ORF">EUX98_g2723</name>
</gene>
<feature type="compositionally biased region" description="Acidic residues" evidence="7">
    <location>
        <begin position="3307"/>
        <end position="3320"/>
    </location>
</feature>
<comment type="similarity">
    <text evidence="2">Belongs to the CbxX/CfxQ family.</text>
</comment>
<feature type="domain" description="H15" evidence="8">
    <location>
        <begin position="2927"/>
        <end position="2996"/>
    </location>
</feature>
<dbReference type="InterPro" id="IPR047187">
    <property type="entry name" value="SF1_C_Upf1"/>
</dbReference>
<keyword evidence="6" id="KW-0175">Coiled coil</keyword>
<feature type="compositionally biased region" description="Low complexity" evidence="7">
    <location>
        <begin position="2756"/>
        <end position="2839"/>
    </location>
</feature>
<dbReference type="InterPro" id="IPR041627">
    <property type="entry name" value="AAA_lid_6"/>
</dbReference>
<sequence length="3334" mass="365825">MIAGRDGLASLQTAMFMDVSPSFLNGLGAQIIAYLMAPKLKDVANGSYLQRIITQITTPAILWRPLIESFKEHKLQDNAQHAFAWLLINLVTLPAEDGAPYRELARDPVISQGLLTSSHPETRALGTKIKHIVDTYGAGAPKDFEDGPGGRHDNDLVDFRSIKILPTADEITAKDIPFLRTAAEVDAVDVDNRRNAHLDNQFRLYREDMLSELREELQIVLGQKKGKHRGLVFDGLKYVGLYSPDDSKKLQKWGVVLKCKDGSDLWVFKKVVANVEKRKELLIKDRGTLRDQSLVCLVIDGIVVAFAKLRRDESYLARMPPHLVLQLEGEQETIGALCAFSTAKNIKVVQIDTAVFSYEPVLERLQKINQMPLWREILAWEPDTVLAPPADSPDKIITALQATRSKDLQHIINSPKPIRLDGPQTNALLSGLTRRVSLIQGPPGTGKSFVGALLAKIFHDNTSQTILVCCYTNHALDQFLEDLLDIGIPSLSLVRLGGKSTTKTEPLSLFNARQRAKFTRSDWTEIENMRSDAAGCFARLEAAYRKSSQNVSFTDILTHIEFEDDAYFEAFRVPAWALGGNDGMQIVGAKGRAADETYLIRRWTAGNNPGSFVNEIHVKAAKAIWMLSREKRREKVLQWENTVRKEHIEELCRRGSDYNDVQRSMDFKYSQGDSAVLQQKRIIGCTTTAAAKYSDSLLAAKPDILLVEEAGEILESHVLTALGRSTERLILIGDHQQLRPKVDSYRLTVEKGDGFDLNRSMFERLVLRGYPHETLSKQHRMRPEISKLIRHLTYPDLVDADSTKIRPDVLGLRDNIVFFSHNHREDENPRISTNSGEEGAKTSKQNTFEAQMVLKIVRYLGQQGYGTDQLVILTPYLGQLHCLREALSKTNDPILSDIDSADLVRAGVMSTGAAQLAKRGPIRLATIDNYQGEESDIVIISMTRSNPDHDIGFLYSPERVNVLLSRARNGLIMIGDANTFSNARRREGKELWTRLFTLLREDGHVYDGIPIKCQRHPDHTALLSSPEDFDRETPDGGCTMPCGVKLRCQLHTCPLKCHRVTDHSNMKCEKLLDDRCSNGHKRTWHCFQSPPLNCAKCDKAAKEAEKKQKAEFERQMKREAEEREHALKIAELDEEIAKAMQETVDRELAKQRADALSQKQKDLENAKARAKKRAEDATSSPAVASKSDSKSMSSSGILQASLKMTAEPKVSTSDPPGSAAALRSSVSEAKWAHQKAMEGADNEHIDRIMEMTGLENVKAQVLRIKDKIDLTKRQGASAKDERFNISLLGNPGTGKTTVARHYAKFLTSVDILPGDTFVETTGSRLANDGVPGIKKTLEQVLATGGGAIFIDEAYQLTGTSNFGGGQVLDFLLAEMENNVGKLVFILAGYNKQMEKFFEHNPGIPSRVPYRLQFDDYTDDELRLMFERLIEKKHPGRMKVEGGIRGLYVRIAVRRLGRGRGRDGFGNARALHNLLATITERQAARVSAQRSQGILSDDFLLKMEDIIGPDPAKAVPGSEAWKKLQKLIGLNAVKASIQNLFDIMTDNYRRELREKEPVQVSLNRVFLGNPGTGKTTVAKLYGEVLADLGMLTNGEVVVKNPADFVGSVLGQSESNTKGILASTVGKVLVIDEVYMLYGGVSGDGNKNDPFKTAVIDTIVAEVQSVPGDDRCVLLLGYEPQVREMFRNVNSGLSRRFAIEDAFRFEDFSEDELMALLDLKLEQQDLDASPDAKVVAIDMLSRARIRPNFGNGGEVDNMLGKAKNNYSSRVAKLPITQRPDDIIFQPVDFDPKFDRSAHSERNLQELFADVVGCEKVVDKLREYQNIARVMKQLGKSVKDVRQHIPTNFVFKGPPGTGKTTTARKMGQVYYDMGFLSSIDVIECSASDLVAGYVGQTGEKTRQQFDKALGKVLFVDEAYRLSEGPFAKEAMDEIVGLLTQEAYAGKLIVILAGYDQEINKLLQTNTGLSSRFPDEIIFENLDPQNCLDILKNELSKEDIHCSALTQSSPAYQELVDMVNSLSSLPSWGNARDMKTLAKQMIRVVFNKVTATTNSMALQDQEAVDVMATMLHERSSRSLSLPVGKPSKASGLPLPTRTLAPPVISASHAVDTAPPPPPIASKEDAAAADSSDSDLRDLNVSDAVWVQLQADKQAAKRAEQRRQEEFAAAAKAAEDGYRAQAAAKALAAALLARLRQQAKSEELKRQLEAERQREQKAREDYMRRQRQLEELRRKEVEERKREAQVQQKLRSMGVCIAGFQWIKGAATMLLADLGADVIKVEEVTKGDDTRHWNPPSAPLLPDAPAPHLPAESAYFLGTNRNKRSITVNFKKPEGLEIIQKLIKQSDILVENYISGKLATMGLGYEECKKINPRLIYASITGYGQTGPYAQAAGYDVIIEGEAGLMHITGEPDGPPCKVGVAATDIATGLYAHGAIMAALISRQQTGKGVWIDCNLFDSQLAGLANVASNYLISGKEAVRHGTAHGSIVPYQLFPCKGGFLMIGAGNNKQFSILCDKILGKPELASDPKFSTNLARVANRKEVVKMITDKLMEHERDHWLKEFSGLGVPFGPVNNLKQTFEHPQAIARGAAVEIDHPRAGKIKLVAPAVAYNGKKMPITRPPPRTYCETLDRNFGDSGDPRRTYLALLPPAQIIDICLSFEPHVPLQVKHSIWPVDLNAAIASLKRSRPQSPVPSSNHPPENGDISIPLTNAPSQQIHPPGGTEEPVVLSLKDVLDSVQASRASSVAPPPSTAIAEPPPTATTEDITQTATPTATSPPQALESTSSPAPATEPSSAPLPAQVQTVQPQNAQASSSTSQPAPQATPQTTTPQTATPHSSEATLAHPHYPYHYPAYGYPGQSPYAQASYYPPPGYMAPYPGYPPYPTHPGYPPPPAHHAHAKMYPSRPVHPTHPPHPPHLHSASPQAGPQSNEDLPSYEEMLVEALMDMADVEGVAPKDIFMWMESRYPLQTNFRPSASQALQKAFRRGRFEKRPNGKYKLNPHWEGGATSKRTTRRPQTLAQTAYALTHPQQPSSPFTHAPLGRNSAPAATPPPPASTTATPASTSQTTPYSGYYGHPSTSQLGYPAPAYGAPPSALQAVSTTAPTSGATSTGVKASNGTTADSGENGSTSPDTSEGVGEGSDAWEAAQHILQAINFGLQLPSTAAGSSNPPPLISASIGFDFSTLAESSASAANGDAMRAVLTNEERATLQAQLALLAAQLAEIAELEDEDEDEQIVPVPPQVQVPTPLPAPPVSLPRLGHVPPPIMASSRPHTGFFIDVNQFPDSSRHSSDTAPPLQPHPDPPASTAPAQEMEEDESDDDDMEMVEVPTMNMMDALRT</sequence>
<feature type="region of interest" description="Disordered" evidence="7">
    <location>
        <begin position="3089"/>
        <end position="3135"/>
    </location>
</feature>
<evidence type="ECO:0000313" key="10">
    <source>
        <dbReference type="Proteomes" id="UP000308730"/>
    </source>
</evidence>
<keyword evidence="5" id="KW-0067">ATP-binding</keyword>
<dbReference type="InterPro" id="IPR044855">
    <property type="entry name" value="CoA-Trfase_III_dom3_sf"/>
</dbReference>
<dbReference type="InterPro" id="IPR005818">
    <property type="entry name" value="Histone_H1/H5_H15"/>
</dbReference>
<evidence type="ECO:0000259" key="8">
    <source>
        <dbReference type="PROSITE" id="PS51504"/>
    </source>
</evidence>
<keyword evidence="4" id="KW-0547">Nucleotide-binding</keyword>
<feature type="coiled-coil region" evidence="6">
    <location>
        <begin position="2187"/>
        <end position="2244"/>
    </location>
</feature>
<dbReference type="InterPro" id="IPR050773">
    <property type="entry name" value="CbxX/CfxQ_RuBisCO_ESX"/>
</dbReference>
<name>A0A4S4N185_9APHY</name>
<dbReference type="Pfam" id="PF17866">
    <property type="entry name" value="AAA_lid_6"/>
    <property type="match status" value="1"/>
</dbReference>
<dbReference type="Pfam" id="PF13086">
    <property type="entry name" value="AAA_11"/>
    <property type="match status" value="1"/>
</dbReference>
<dbReference type="Pfam" id="PF00538">
    <property type="entry name" value="Linker_histone"/>
    <property type="match status" value="1"/>
</dbReference>
<dbReference type="FunFam" id="3.40.50.300:FF:000216">
    <property type="entry name" value="Type VII secretion ATPase EccA"/>
    <property type="match status" value="3"/>
</dbReference>
<accession>A0A4S4N185</accession>
<feature type="region of interest" description="Disordered" evidence="7">
    <location>
        <begin position="2986"/>
        <end position="3071"/>
    </location>
</feature>
<feature type="region of interest" description="Disordered" evidence="7">
    <location>
        <begin position="2735"/>
        <end position="2839"/>
    </location>
</feature>
<dbReference type="InterPro" id="IPR000641">
    <property type="entry name" value="CbxX/CfxQ"/>
</dbReference>
<dbReference type="SUPFAM" id="SSF52540">
    <property type="entry name" value="P-loop containing nucleoside triphosphate hydrolases"/>
    <property type="match status" value="4"/>
</dbReference>
<dbReference type="Gene3D" id="3.40.50.300">
    <property type="entry name" value="P-loop containing nucleotide triphosphate hydrolases"/>
    <property type="match status" value="5"/>
</dbReference>
<comment type="similarity">
    <text evidence="1">Belongs to the CoA-transferase III family.</text>
</comment>
<comment type="caution">
    <text evidence="9">The sequence shown here is derived from an EMBL/GenBank/DDBJ whole genome shotgun (WGS) entry which is preliminary data.</text>
</comment>
<feature type="compositionally biased region" description="Low complexity" evidence="7">
    <location>
        <begin position="3089"/>
        <end position="3108"/>
    </location>
</feature>
<dbReference type="FunFam" id="1.10.8.60:FF:000160">
    <property type="entry name" value="WGS project CABT00000000 data, contig 2.55"/>
    <property type="match status" value="1"/>
</dbReference>
<dbReference type="GO" id="GO:0016887">
    <property type="term" value="F:ATP hydrolysis activity"/>
    <property type="evidence" value="ECO:0007669"/>
    <property type="project" value="InterPro"/>
</dbReference>
<evidence type="ECO:0000256" key="5">
    <source>
        <dbReference type="ARBA" id="ARBA00022840"/>
    </source>
</evidence>
<evidence type="ECO:0000256" key="4">
    <source>
        <dbReference type="ARBA" id="ARBA00022741"/>
    </source>
</evidence>
<feature type="region of interest" description="Disordered" evidence="7">
    <location>
        <begin position="3273"/>
        <end position="3334"/>
    </location>
</feature>
<feature type="region of interest" description="Disordered" evidence="7">
    <location>
        <begin position="1204"/>
        <end position="1223"/>
    </location>
</feature>
<feature type="region of interest" description="Disordered" evidence="7">
    <location>
        <begin position="2681"/>
        <end position="2720"/>
    </location>
</feature>
<dbReference type="InterPro" id="IPR041679">
    <property type="entry name" value="DNA2/NAM7-like_C"/>
</dbReference>
<dbReference type="GO" id="GO:0003677">
    <property type="term" value="F:DNA binding"/>
    <property type="evidence" value="ECO:0007669"/>
    <property type="project" value="InterPro"/>
</dbReference>
<evidence type="ECO:0000256" key="3">
    <source>
        <dbReference type="ARBA" id="ARBA00020833"/>
    </source>
</evidence>
<dbReference type="GO" id="GO:0004386">
    <property type="term" value="F:helicase activity"/>
    <property type="evidence" value="ECO:0007669"/>
    <property type="project" value="InterPro"/>
</dbReference>
<dbReference type="Gene3D" id="1.10.8.60">
    <property type="match status" value="2"/>
</dbReference>
<reference evidence="9 10" key="1">
    <citation type="submission" date="2019-02" db="EMBL/GenBank/DDBJ databases">
        <title>Genome sequencing of the rare red list fungi Antrodiella citrinella (Flaviporus citrinellus).</title>
        <authorList>
            <person name="Buettner E."/>
            <person name="Kellner H."/>
        </authorList>
    </citation>
    <scope>NUCLEOTIDE SEQUENCE [LARGE SCALE GENOMIC DNA]</scope>
    <source>
        <strain evidence="9 10">DSM 108506</strain>
    </source>
</reference>
<dbReference type="GO" id="GO:0006334">
    <property type="term" value="P:nucleosome assembly"/>
    <property type="evidence" value="ECO:0007669"/>
    <property type="project" value="InterPro"/>
</dbReference>
<evidence type="ECO:0000256" key="6">
    <source>
        <dbReference type="SAM" id="Coils"/>
    </source>
</evidence>
<dbReference type="CDD" id="cd17936">
    <property type="entry name" value="EEXXEc_NFX1"/>
    <property type="match status" value="1"/>
</dbReference>
<dbReference type="GO" id="GO:0000786">
    <property type="term" value="C:nucleosome"/>
    <property type="evidence" value="ECO:0007669"/>
    <property type="project" value="InterPro"/>
</dbReference>
<feature type="region of interest" description="Disordered" evidence="7">
    <location>
        <begin position="2071"/>
        <end position="2129"/>
    </location>
</feature>
<feature type="compositionally biased region" description="Polar residues" evidence="7">
    <location>
        <begin position="2684"/>
        <end position="2694"/>
    </location>
</feature>
<dbReference type="SUPFAM" id="SSF89796">
    <property type="entry name" value="CoA-transferase family III (CaiB/BaiF)"/>
    <property type="match status" value="1"/>
</dbReference>
<feature type="compositionally biased region" description="Polar residues" evidence="7">
    <location>
        <begin position="2703"/>
        <end position="2712"/>
    </location>
</feature>
<dbReference type="SMART" id="SM00382">
    <property type="entry name" value="AAA"/>
    <property type="match status" value="4"/>
</dbReference>
<organism evidence="9 10">
    <name type="scientific">Antrodiella citrinella</name>
    <dbReference type="NCBI Taxonomy" id="2447956"/>
    <lineage>
        <taxon>Eukaryota</taxon>
        <taxon>Fungi</taxon>
        <taxon>Dikarya</taxon>
        <taxon>Basidiomycota</taxon>
        <taxon>Agaricomycotina</taxon>
        <taxon>Agaricomycetes</taxon>
        <taxon>Polyporales</taxon>
        <taxon>Steccherinaceae</taxon>
        <taxon>Antrodiella</taxon>
    </lineage>
</organism>
<feature type="region of interest" description="Disordered" evidence="7">
    <location>
        <begin position="2889"/>
        <end position="2927"/>
    </location>
</feature>
<dbReference type="InterPro" id="IPR041677">
    <property type="entry name" value="DNA2/NAM7_AAA_11"/>
</dbReference>
<evidence type="ECO:0000256" key="1">
    <source>
        <dbReference type="ARBA" id="ARBA00008383"/>
    </source>
</evidence>
<dbReference type="OrthoDB" id="5863171at2759"/>
<evidence type="ECO:0000313" key="9">
    <source>
        <dbReference type="EMBL" id="THH31471.1"/>
    </source>
</evidence>
<dbReference type="Proteomes" id="UP000308730">
    <property type="component" value="Unassembled WGS sequence"/>
</dbReference>
<dbReference type="Gene3D" id="3.40.50.10540">
    <property type="entry name" value="Crotonobetainyl-coa:carnitine coa-transferase, domain 1"/>
    <property type="match status" value="1"/>
</dbReference>
<dbReference type="FunFam" id="3.40.50.300:FF:001660">
    <property type="entry name" value="NF-X1 finger and helicase protein, putative"/>
    <property type="match status" value="1"/>
</dbReference>
<dbReference type="InterPro" id="IPR003959">
    <property type="entry name" value="ATPase_AAA_core"/>
</dbReference>
<feature type="compositionally biased region" description="Basic and acidic residues" evidence="7">
    <location>
        <begin position="1149"/>
        <end position="1167"/>
    </location>
</feature>
<dbReference type="CDD" id="cd06008">
    <property type="entry name" value="NF-X1-zinc-finger"/>
    <property type="match status" value="1"/>
</dbReference>
<dbReference type="InterPro" id="IPR023606">
    <property type="entry name" value="CoA-Trfase_III_dom_1_sf"/>
</dbReference>
<dbReference type="InterPro" id="IPR027417">
    <property type="entry name" value="P-loop_NTPase"/>
</dbReference>